<evidence type="ECO:0000313" key="1">
    <source>
        <dbReference type="EMBL" id="CAH2325489.1"/>
    </source>
</evidence>
<gene>
    <name evidence="1" type="ORF">PECUL_23A018387</name>
</gene>
<name>A0AAD1TK40_PELCU</name>
<organism evidence="1 2">
    <name type="scientific">Pelobates cultripes</name>
    <name type="common">Western spadefoot toad</name>
    <dbReference type="NCBI Taxonomy" id="61616"/>
    <lineage>
        <taxon>Eukaryota</taxon>
        <taxon>Metazoa</taxon>
        <taxon>Chordata</taxon>
        <taxon>Craniata</taxon>
        <taxon>Vertebrata</taxon>
        <taxon>Euteleostomi</taxon>
        <taxon>Amphibia</taxon>
        <taxon>Batrachia</taxon>
        <taxon>Anura</taxon>
        <taxon>Pelobatoidea</taxon>
        <taxon>Pelobatidae</taxon>
        <taxon>Pelobates</taxon>
    </lineage>
</organism>
<dbReference type="AlphaFoldDB" id="A0AAD1TK40"/>
<accession>A0AAD1TK40</accession>
<keyword evidence="2" id="KW-1185">Reference proteome</keyword>
<sequence>MLLSAVQPYNQWLYERKGGENGSIHNSESGLILLSGAVCFSASAQNLFIPREAAGAAGG</sequence>
<protein>
    <submittedName>
        <fullName evidence="1">Uncharacterized protein</fullName>
    </submittedName>
</protein>
<dbReference type="Proteomes" id="UP001295444">
    <property type="component" value="Chromosome 12"/>
</dbReference>
<dbReference type="EMBL" id="OW240923">
    <property type="protein sequence ID" value="CAH2325489.1"/>
    <property type="molecule type" value="Genomic_DNA"/>
</dbReference>
<reference evidence="1" key="1">
    <citation type="submission" date="2022-03" db="EMBL/GenBank/DDBJ databases">
        <authorList>
            <person name="Alioto T."/>
            <person name="Alioto T."/>
            <person name="Gomez Garrido J."/>
        </authorList>
    </citation>
    <scope>NUCLEOTIDE SEQUENCE</scope>
</reference>
<proteinExistence type="predicted"/>
<evidence type="ECO:0000313" key="2">
    <source>
        <dbReference type="Proteomes" id="UP001295444"/>
    </source>
</evidence>